<comment type="caution">
    <text evidence="1">The sequence shown here is derived from an EMBL/GenBank/DDBJ whole genome shotgun (WGS) entry which is preliminary data.</text>
</comment>
<protein>
    <submittedName>
        <fullName evidence="1">Uncharacterized protein</fullName>
    </submittedName>
</protein>
<sequence>MVISRLLAMENKFKFDLEFDTEYKDFMNEYEEAGHMFISSQLEAVHRQQDFRDLVPHPAEPLAELTDQGESR</sequence>
<reference evidence="1" key="1">
    <citation type="submission" date="2020-08" db="EMBL/GenBank/DDBJ databases">
        <title>Multicomponent nature underlies the extraordinary mechanical properties of spider dragline silk.</title>
        <authorList>
            <person name="Kono N."/>
            <person name="Nakamura H."/>
            <person name="Mori M."/>
            <person name="Yoshida Y."/>
            <person name="Ohtoshi R."/>
            <person name="Malay A.D."/>
            <person name="Moran D.A.P."/>
            <person name="Tomita M."/>
            <person name="Numata K."/>
            <person name="Arakawa K."/>
        </authorList>
    </citation>
    <scope>NUCLEOTIDE SEQUENCE</scope>
</reference>
<gene>
    <name evidence="1" type="ORF">NPIL_690081</name>
</gene>
<accession>A0A8X6TW20</accession>
<dbReference type="Proteomes" id="UP000887013">
    <property type="component" value="Unassembled WGS sequence"/>
</dbReference>
<evidence type="ECO:0000313" key="1">
    <source>
        <dbReference type="EMBL" id="GFT49561.1"/>
    </source>
</evidence>
<proteinExistence type="predicted"/>
<dbReference type="EMBL" id="BMAW01016541">
    <property type="protein sequence ID" value="GFT49561.1"/>
    <property type="molecule type" value="Genomic_DNA"/>
</dbReference>
<keyword evidence="2" id="KW-1185">Reference proteome</keyword>
<dbReference type="AlphaFoldDB" id="A0A8X6TW20"/>
<evidence type="ECO:0000313" key="2">
    <source>
        <dbReference type="Proteomes" id="UP000887013"/>
    </source>
</evidence>
<organism evidence="1 2">
    <name type="scientific">Nephila pilipes</name>
    <name type="common">Giant wood spider</name>
    <name type="synonym">Nephila maculata</name>
    <dbReference type="NCBI Taxonomy" id="299642"/>
    <lineage>
        <taxon>Eukaryota</taxon>
        <taxon>Metazoa</taxon>
        <taxon>Ecdysozoa</taxon>
        <taxon>Arthropoda</taxon>
        <taxon>Chelicerata</taxon>
        <taxon>Arachnida</taxon>
        <taxon>Araneae</taxon>
        <taxon>Araneomorphae</taxon>
        <taxon>Entelegynae</taxon>
        <taxon>Araneoidea</taxon>
        <taxon>Nephilidae</taxon>
        <taxon>Nephila</taxon>
    </lineage>
</organism>
<name>A0A8X6TW20_NEPPI</name>